<dbReference type="Proteomes" id="UP000558475">
    <property type="component" value="Unassembled WGS sequence"/>
</dbReference>
<dbReference type="AlphaFoldDB" id="A0A7X6JCQ0"/>
<name>A0A7X6JCQ0_9HYPH</name>
<sequence>MSGVLGFEYNGQMYLANKGDSICYRANLPYRLLIRPMNRLKF</sequence>
<protein>
    <submittedName>
        <fullName evidence="1">Uncharacterized protein</fullName>
    </submittedName>
</protein>
<evidence type="ECO:0000313" key="1">
    <source>
        <dbReference type="EMBL" id="NKW09720.1"/>
    </source>
</evidence>
<dbReference type="EMBL" id="JAAXZB010000001">
    <property type="protein sequence ID" value="NKW09720.1"/>
    <property type="molecule type" value="Genomic_DNA"/>
</dbReference>
<evidence type="ECO:0000313" key="2">
    <source>
        <dbReference type="Proteomes" id="UP000558475"/>
    </source>
</evidence>
<organism evidence="1 2">
    <name type="scientific">Brucella tritici</name>
    <dbReference type="NCBI Taxonomy" id="94626"/>
    <lineage>
        <taxon>Bacteria</taxon>
        <taxon>Pseudomonadati</taxon>
        <taxon>Pseudomonadota</taxon>
        <taxon>Alphaproteobacteria</taxon>
        <taxon>Hyphomicrobiales</taxon>
        <taxon>Brucellaceae</taxon>
        <taxon>Brucella/Ochrobactrum group</taxon>
        <taxon>Brucella</taxon>
    </lineage>
</organism>
<gene>
    <name evidence="1" type="ORF">HGG76_09310</name>
</gene>
<proteinExistence type="predicted"/>
<accession>A0A7X6JCQ0</accession>
<reference evidence="1 2" key="1">
    <citation type="submission" date="2020-04" db="EMBL/GenBank/DDBJ databases">
        <title>Whole genome sequencing of clinical and environmental type strains of Ochrobactrum.</title>
        <authorList>
            <person name="Dharne M."/>
        </authorList>
    </citation>
    <scope>NUCLEOTIDE SEQUENCE [LARGE SCALE GENOMIC DNA]</scope>
    <source>
        <strain evidence="1 2">DSM 13340</strain>
    </source>
</reference>
<comment type="caution">
    <text evidence="1">The sequence shown here is derived from an EMBL/GenBank/DDBJ whole genome shotgun (WGS) entry which is preliminary data.</text>
</comment>